<accession>A0A8H4YJ90</accession>
<comment type="caution">
    <text evidence="2">The sequence shown here is derived from an EMBL/GenBank/DDBJ whole genome shotgun (WGS) entry which is preliminary data.</text>
</comment>
<protein>
    <submittedName>
        <fullName evidence="2">Uncharacterized protein</fullName>
    </submittedName>
</protein>
<name>A0A8H4YJ90_9HYPO</name>
<organism evidence="2 3">
    <name type="scientific">Fusarium anthophilum</name>
    <dbReference type="NCBI Taxonomy" id="48485"/>
    <lineage>
        <taxon>Eukaryota</taxon>
        <taxon>Fungi</taxon>
        <taxon>Dikarya</taxon>
        <taxon>Ascomycota</taxon>
        <taxon>Pezizomycotina</taxon>
        <taxon>Sordariomycetes</taxon>
        <taxon>Hypocreomycetidae</taxon>
        <taxon>Hypocreales</taxon>
        <taxon>Nectriaceae</taxon>
        <taxon>Fusarium</taxon>
        <taxon>Fusarium fujikuroi species complex</taxon>
    </lineage>
</organism>
<reference evidence="2 3" key="1">
    <citation type="journal article" date="2020" name="BMC Genomics">
        <title>Correction to: Identification and distribution of gene clusters required for synthesis of sphingolipid metabolism inhibitors in diverse species of the filamentous fungus Fusarium.</title>
        <authorList>
            <person name="Kim H.S."/>
            <person name="Lohmar J.M."/>
            <person name="Busman M."/>
            <person name="Brown D.W."/>
            <person name="Naumann T.A."/>
            <person name="Divon H.H."/>
            <person name="Lysoe E."/>
            <person name="Uhlig S."/>
            <person name="Proctor R.H."/>
        </authorList>
    </citation>
    <scope>NUCLEOTIDE SEQUENCE [LARGE SCALE GENOMIC DNA]</scope>
    <source>
        <strain evidence="2 3">NRRL 25214</strain>
    </source>
</reference>
<dbReference type="Proteomes" id="UP000573603">
    <property type="component" value="Unassembled WGS sequence"/>
</dbReference>
<proteinExistence type="predicted"/>
<evidence type="ECO:0000313" key="3">
    <source>
        <dbReference type="Proteomes" id="UP000573603"/>
    </source>
</evidence>
<evidence type="ECO:0000256" key="1">
    <source>
        <dbReference type="SAM" id="MobiDB-lite"/>
    </source>
</evidence>
<gene>
    <name evidence="2" type="ORF">FANTH_14380</name>
</gene>
<feature type="region of interest" description="Disordered" evidence="1">
    <location>
        <begin position="81"/>
        <end position="109"/>
    </location>
</feature>
<dbReference type="EMBL" id="JABEVY010000616">
    <property type="protein sequence ID" value="KAF5228916.1"/>
    <property type="molecule type" value="Genomic_DNA"/>
</dbReference>
<feature type="region of interest" description="Disordered" evidence="1">
    <location>
        <begin position="341"/>
        <end position="402"/>
    </location>
</feature>
<evidence type="ECO:0000313" key="2">
    <source>
        <dbReference type="EMBL" id="KAF5228916.1"/>
    </source>
</evidence>
<dbReference type="AlphaFoldDB" id="A0A8H4YJ90"/>
<feature type="compositionally biased region" description="Polar residues" evidence="1">
    <location>
        <begin position="351"/>
        <end position="367"/>
    </location>
</feature>
<sequence>MFQPTETNKKQAHVPFVPLEMTAISDPIQRNGYNDNSELFLGQSSSRSCAEQAPLADQSSSPYSVPGHKSRVARVDCYKDNRPVHSPISKLSGRNSSTRQNKTRATKLSQQLIGPNPKQSFTTNCVETIADWVALLGETTFPSAVTSSDPCIIAAFRAVDKIILGKEATYLLRRLAYVQLRRVFTTLEAILRSERKRNQVNCHPRRGGKSVAIDIYMMSQVDGRNSSVSRNQILERRRVSSAWEYLAGPSPLLTLMYSEAADPIVRDLWRKDSASLKSVVTSILKDVTWAVRICARLTHSTVWTVNRDRSSGIREATMAEIEQVLSQQVDDTEVPEKLKEEDAAAGIENPLRSSTSPNTVTMSSISVPSHCKNPVVEPGSERDDDYVPFGSSRRPSQHPTPPFEHYATKFHFSFASYATAMINDSPRYQDFRQSGKYHCELQRSRQSTEKQKNIINFIHKHLPAFSLRQTAETTSTNSPASIIYQARVWKIAREQATGLLTELAYENLIWELVYWVMSEQTFVPIFGDLVRYVYGSCITEEEEGERSGGLCHVLAQFAACVVEDVCLLDGWHELVTEVPSFARDMISMASSEPHFESLKAKAIFTRFSDDLLATIISSDKFDTHDLEPYIEGYRGWCKDLEEEEDTIREDKTIYVNRTRSPSLHVQRKRHCDQMEPSHPSDTVACSTAPELCCSTLTTGSIDTLRPKPGEVYCAYHEQSQRRLAAVILPLTDPGSIGILGTMETLGFSKNVPSCVVFNVNSGRLEWRDGYGDGEPSSHLRKYPVIYFTGRRFPENEAAGWVSAEDLRVLDEENLRASDIPLYQAVRAYLERRTLCQTFSERQCDPDIPLSKPPALFTRYTANA</sequence>
<keyword evidence="3" id="KW-1185">Reference proteome</keyword>